<comment type="function">
    <text evidence="11">Catalyzes the reduction of ribonucleotides to deoxyribonucleotides. May function to provide a pool of deoxyribonucleotide precursors for DNA repair during oxygen limitation and/or for immediate growth after restoration of oxygen.</text>
</comment>
<dbReference type="GO" id="GO:0071897">
    <property type="term" value="P:DNA biosynthetic process"/>
    <property type="evidence" value="ECO:0007669"/>
    <property type="project" value="UniProtKB-KW"/>
</dbReference>
<evidence type="ECO:0000256" key="1">
    <source>
        <dbReference type="ARBA" id="ARBA00001922"/>
    </source>
</evidence>
<evidence type="ECO:0000256" key="3">
    <source>
        <dbReference type="ARBA" id="ARBA00012274"/>
    </source>
</evidence>
<feature type="compositionally biased region" description="Low complexity" evidence="14">
    <location>
        <begin position="963"/>
        <end position="978"/>
    </location>
</feature>
<dbReference type="InterPro" id="IPR050862">
    <property type="entry name" value="RdRp_reductase_class-2"/>
</dbReference>
<evidence type="ECO:0000256" key="6">
    <source>
        <dbReference type="ARBA" id="ARBA00022634"/>
    </source>
</evidence>
<evidence type="ECO:0000313" key="18">
    <source>
        <dbReference type="Proteomes" id="UP000255000"/>
    </source>
</evidence>
<dbReference type="CDD" id="cd02888">
    <property type="entry name" value="RNR_II_dimer"/>
    <property type="match status" value="1"/>
</dbReference>
<comment type="cofactor">
    <cofactor evidence="1">
        <name>adenosylcob(III)alamin</name>
        <dbReference type="ChEBI" id="CHEBI:18408"/>
    </cofactor>
</comment>
<feature type="domain" description="Ribonucleotide reductase large subunit C-terminal" evidence="15">
    <location>
        <begin position="815"/>
        <end position="916"/>
    </location>
</feature>
<evidence type="ECO:0000256" key="8">
    <source>
        <dbReference type="ARBA" id="ARBA00023002"/>
    </source>
</evidence>
<dbReference type="EMBL" id="UGSK01000001">
    <property type="protein sequence ID" value="SUB01016.1"/>
    <property type="molecule type" value="Genomic_DNA"/>
</dbReference>
<evidence type="ECO:0000256" key="4">
    <source>
        <dbReference type="ARBA" id="ARBA00014409"/>
    </source>
</evidence>
<accession>A0A378ZUW7</accession>
<dbReference type="GO" id="GO:0050897">
    <property type="term" value="F:cobalt ion binding"/>
    <property type="evidence" value="ECO:0007669"/>
    <property type="project" value="InterPro"/>
</dbReference>
<keyword evidence="5" id="KW-0846">Cobalamin</keyword>
<dbReference type="SUPFAM" id="SSF75625">
    <property type="entry name" value="YebC-like"/>
    <property type="match status" value="1"/>
</dbReference>
<protein>
    <recommendedName>
        <fullName evidence="4">Vitamin B12-dependent ribonucleotide reductase</fullName>
        <ecNumber evidence="3">1.17.4.1</ecNumber>
    </recommendedName>
    <alternativeName>
        <fullName evidence="12">Ribonucleoside-diphosphate reductase NrdJ</fullName>
    </alternativeName>
</protein>
<keyword evidence="6" id="KW-0237">DNA synthesis</keyword>
<dbReference type="InterPro" id="IPR013344">
    <property type="entry name" value="RNR_NrdJ/NrdZ"/>
</dbReference>
<dbReference type="SUPFAM" id="SSF51998">
    <property type="entry name" value="PFL-like glycyl radical enzymes"/>
    <property type="match status" value="1"/>
</dbReference>
<dbReference type="PANTHER" id="PTHR43371:SF1">
    <property type="entry name" value="RIBONUCLEOSIDE-DIPHOSPHATE REDUCTASE"/>
    <property type="match status" value="1"/>
</dbReference>
<evidence type="ECO:0000256" key="13">
    <source>
        <dbReference type="ARBA" id="ARBA00047754"/>
    </source>
</evidence>
<evidence type="ECO:0000256" key="2">
    <source>
        <dbReference type="ARBA" id="ARBA00007405"/>
    </source>
</evidence>
<keyword evidence="9" id="KW-1015">Disulfide bond</keyword>
<feature type="region of interest" description="Disordered" evidence="14">
    <location>
        <begin position="927"/>
        <end position="978"/>
    </location>
</feature>
<evidence type="ECO:0000256" key="14">
    <source>
        <dbReference type="SAM" id="MobiDB-lite"/>
    </source>
</evidence>
<keyword evidence="8 17" id="KW-0560">Oxidoreductase</keyword>
<dbReference type="EC" id="1.17.4.1" evidence="3"/>
<organism evidence="17 18">
    <name type="scientific">Pannonibacter phragmitetus</name>
    <dbReference type="NCBI Taxonomy" id="121719"/>
    <lineage>
        <taxon>Bacteria</taxon>
        <taxon>Pseudomonadati</taxon>
        <taxon>Pseudomonadota</taxon>
        <taxon>Alphaproteobacteria</taxon>
        <taxon>Hyphomicrobiales</taxon>
        <taxon>Stappiaceae</taxon>
        <taxon>Pannonibacter</taxon>
    </lineage>
</organism>
<evidence type="ECO:0000259" key="16">
    <source>
        <dbReference type="Pfam" id="PF08471"/>
    </source>
</evidence>
<comment type="similarity">
    <text evidence="2">Belongs to the ribonucleoside diphosphate reductase class-2 family.</text>
</comment>
<dbReference type="OrthoDB" id="9762933at2"/>
<evidence type="ECO:0000259" key="15">
    <source>
        <dbReference type="Pfam" id="PF02867"/>
    </source>
</evidence>
<evidence type="ECO:0000256" key="9">
    <source>
        <dbReference type="ARBA" id="ARBA00023157"/>
    </source>
</evidence>
<dbReference type="Pfam" id="PF02867">
    <property type="entry name" value="Ribonuc_red_lgC"/>
    <property type="match status" value="2"/>
</dbReference>
<feature type="domain" description="Ribonucleotide reductase class II vitamin B12-dependent N-terminal" evidence="16">
    <location>
        <begin position="22"/>
        <end position="147"/>
    </location>
</feature>
<evidence type="ECO:0000256" key="5">
    <source>
        <dbReference type="ARBA" id="ARBA00022628"/>
    </source>
</evidence>
<dbReference type="Proteomes" id="UP000255000">
    <property type="component" value="Unassembled WGS sequence"/>
</dbReference>
<evidence type="ECO:0000256" key="10">
    <source>
        <dbReference type="ARBA" id="ARBA00023285"/>
    </source>
</evidence>
<evidence type="ECO:0000256" key="7">
    <source>
        <dbReference type="ARBA" id="ARBA00022741"/>
    </source>
</evidence>
<dbReference type="InterPro" id="IPR029072">
    <property type="entry name" value="YebC-like"/>
</dbReference>
<sequence length="978" mass="105257">MRISRLFTKAGAPAYCDIRFRRHQSEVRTQGGKVLSRQAVSEVPERFSQVAADVLCQKYFRKTGVAACLKKVPEDGVPVWLQRSVPDGEALKSLPEEARFGPETSARQVFDRLAGTWTYWGWKTGTFDGEDDACAFFDEMRVMMALQAAAPNSPQWFNTGLFWAYGIEGAAQGHWHGDPVSGEVIPSRTAYERPQVHGSVILSVEDDLVNENGIMDLWVREARLFKYGSGTGSNFSRLRGAGEPLDHGGRSAGLLSFLKVGDVAAGSLRLGSTTRAAAKMVVVDADHPDIEAFIDWKVAEEEKVAALVSGSQLARQCLNRIISLVRAISGHHTTGERFKTELDAVIQEARAAQIPDSFIDRILRSASQGHELPELKTYDINWDSEAYRTVSGQNANNSVRLPDSFLQALETGGDWHLSARRTTAAQAGQGRSIRAEALWQRIARAAWTSADPGLQFDTTINGWHTCPASGRINGSNSCSEFMFVDDTACVLASLNLMAFVQVDGEICLERFRHAVRLWTVSLDISTTMAQYPSRAVAHNTLRHRPLGLGFANLGGLIMSLGLPYDSSAARSLAAALTAVLTGTAYETSAELARDMGPFPALAENRHSMERVLQNHAACARGESDPAHYDGVCRPPYSAGFDMCPDTDLAAAAATAFDRALELGRRFGWRNAQVSLLAPTGTTGLVMDCSTTGIEPDFALVKFKTLAGGGFFKIINAMVPLALHSLGYGEDAITRIVQHIVGHGSLKDAPGVNLNSLRQRGVTEACLARIEAAVQGASHIRDAVSQWITGPEELTGCLGITAAEMEQPGFDLLNWLGYLPEEIEAANAHACGALTIEGAADLDPQHLPVFDCATPCGPRGVRALSLEGHLTMMAAVQPFLSGAISKTVNMPRNASVADCSAAFLKAWELGLKAIAIYRDGSKLSQPLSAGSLDQLPAVNTGGSKADRAEMREEEETAQSSKDQAASAESPAASRSPVNA</sequence>
<dbReference type="GO" id="GO:0004748">
    <property type="term" value="F:ribonucleoside-diphosphate reductase activity, thioredoxin disulfide as acceptor"/>
    <property type="evidence" value="ECO:0007669"/>
    <property type="project" value="UniProtKB-EC"/>
</dbReference>
<comment type="catalytic activity">
    <reaction evidence="13">
        <text>a 2'-deoxyribonucleoside 5'-diphosphate + [thioredoxin]-disulfide + H2O = a ribonucleoside 5'-diphosphate + [thioredoxin]-dithiol</text>
        <dbReference type="Rhea" id="RHEA:23252"/>
        <dbReference type="Rhea" id="RHEA-COMP:10698"/>
        <dbReference type="Rhea" id="RHEA-COMP:10700"/>
        <dbReference type="ChEBI" id="CHEBI:15377"/>
        <dbReference type="ChEBI" id="CHEBI:29950"/>
        <dbReference type="ChEBI" id="CHEBI:50058"/>
        <dbReference type="ChEBI" id="CHEBI:57930"/>
        <dbReference type="ChEBI" id="CHEBI:73316"/>
        <dbReference type="EC" id="1.17.4.1"/>
    </reaction>
</comment>
<keyword evidence="10" id="KW-0170">Cobalt</keyword>
<evidence type="ECO:0000256" key="11">
    <source>
        <dbReference type="ARBA" id="ARBA00025437"/>
    </source>
</evidence>
<dbReference type="Pfam" id="PF08471">
    <property type="entry name" value="Ribonuc_red_2_N"/>
    <property type="match status" value="1"/>
</dbReference>
<gene>
    <name evidence="17" type="primary">nrdE_2</name>
    <name evidence="17" type="ORF">NCTC13350_01947</name>
</gene>
<dbReference type="PANTHER" id="PTHR43371">
    <property type="entry name" value="VITAMIN B12-DEPENDENT RIBONUCLEOTIDE REDUCTASE"/>
    <property type="match status" value="1"/>
</dbReference>
<dbReference type="GO" id="GO:0000166">
    <property type="term" value="F:nucleotide binding"/>
    <property type="evidence" value="ECO:0007669"/>
    <property type="project" value="UniProtKB-KW"/>
</dbReference>
<evidence type="ECO:0000313" key="17">
    <source>
        <dbReference type="EMBL" id="SUB01016.1"/>
    </source>
</evidence>
<keyword evidence="7" id="KW-0547">Nucleotide-binding</keyword>
<proteinExistence type="inferred from homology"/>
<dbReference type="PRINTS" id="PR01183">
    <property type="entry name" value="RIBORDTASEM1"/>
</dbReference>
<dbReference type="Gene3D" id="3.20.70.20">
    <property type="match status" value="3"/>
</dbReference>
<dbReference type="AlphaFoldDB" id="A0A378ZUW7"/>
<reference evidence="17 18" key="1">
    <citation type="submission" date="2018-06" db="EMBL/GenBank/DDBJ databases">
        <authorList>
            <consortium name="Pathogen Informatics"/>
            <person name="Doyle S."/>
        </authorList>
    </citation>
    <scope>NUCLEOTIDE SEQUENCE [LARGE SCALE GENOMIC DNA]</scope>
    <source>
        <strain evidence="17 18">NCTC13350</strain>
    </source>
</reference>
<dbReference type="InterPro" id="IPR013678">
    <property type="entry name" value="RNR_2_N"/>
</dbReference>
<name>A0A378ZUW7_9HYPH</name>
<feature type="domain" description="Ribonucleotide reductase large subunit C-terminal" evidence="15">
    <location>
        <begin position="200"/>
        <end position="751"/>
    </location>
</feature>
<dbReference type="InterPro" id="IPR000788">
    <property type="entry name" value="RNR_lg_C"/>
</dbReference>
<evidence type="ECO:0000256" key="12">
    <source>
        <dbReference type="ARBA" id="ARBA00033050"/>
    </source>
</evidence>
<dbReference type="GO" id="GO:0031419">
    <property type="term" value="F:cobalamin binding"/>
    <property type="evidence" value="ECO:0007669"/>
    <property type="project" value="UniProtKB-KW"/>
</dbReference>